<protein>
    <submittedName>
        <fullName evidence="2">Uncharacterized protein</fullName>
    </submittedName>
</protein>
<organism evidence="2 3">
    <name type="scientific">Streptomyces prasinopilosus</name>
    <dbReference type="NCBI Taxonomy" id="67344"/>
    <lineage>
        <taxon>Bacteria</taxon>
        <taxon>Bacillati</taxon>
        <taxon>Actinomycetota</taxon>
        <taxon>Actinomycetes</taxon>
        <taxon>Kitasatosporales</taxon>
        <taxon>Streptomycetaceae</taxon>
        <taxon>Streptomyces</taxon>
    </lineage>
</organism>
<accession>A0A1G6QLV7</accession>
<feature type="region of interest" description="Disordered" evidence="1">
    <location>
        <begin position="1"/>
        <end position="68"/>
    </location>
</feature>
<name>A0A1G6QLV7_9ACTN</name>
<evidence type="ECO:0000313" key="3">
    <source>
        <dbReference type="Proteomes" id="UP000182100"/>
    </source>
</evidence>
<keyword evidence="3" id="KW-1185">Reference proteome</keyword>
<dbReference type="EMBL" id="FMZK01000004">
    <property type="protein sequence ID" value="SDC93004.1"/>
    <property type="molecule type" value="Genomic_DNA"/>
</dbReference>
<reference evidence="3" key="1">
    <citation type="submission" date="2016-10" db="EMBL/GenBank/DDBJ databases">
        <authorList>
            <person name="Varghese N."/>
            <person name="Submissions S."/>
        </authorList>
    </citation>
    <scope>NUCLEOTIDE SEQUENCE [LARGE SCALE GENOMIC DNA]</scope>
    <source>
        <strain evidence="3">CGMCC 4.3504</strain>
    </source>
</reference>
<feature type="compositionally biased region" description="Basic and acidic residues" evidence="1">
    <location>
        <begin position="1"/>
        <end position="27"/>
    </location>
</feature>
<evidence type="ECO:0000313" key="2">
    <source>
        <dbReference type="EMBL" id="SDC93004.1"/>
    </source>
</evidence>
<gene>
    <name evidence="2" type="ORF">SAMN05216505_104167</name>
</gene>
<dbReference type="AlphaFoldDB" id="A0A1G6QLV7"/>
<dbReference type="STRING" id="67344.SAMN05216505_104167"/>
<sequence>MDDRSVTNLGDDHVEVRFRTETDEDGRPPTSAGSLWAVDLGDGTTRSDSTPRFVRRGSTASMRRLYRP</sequence>
<proteinExistence type="predicted"/>
<dbReference type="Proteomes" id="UP000182100">
    <property type="component" value="Unassembled WGS sequence"/>
</dbReference>
<evidence type="ECO:0000256" key="1">
    <source>
        <dbReference type="SAM" id="MobiDB-lite"/>
    </source>
</evidence>